<sequence>MLSESFRPILNSLVHLSLLHHTHVIDLHGFLRICCPKKVTHFTFDTSGPSRQAMVMDRDYSITPPPPNETALPKLPFTYLSLHATLYRYEIDHVLEQCPQLKCLLFDSVKPYGHTMMHVIDACAKLCPSLQCLGWGRIRPDFVSHWKTKASAVTTISSNYYQQEQKGLQEIVCGSFYHGGNSFSEMILSHHRTLEIIRLERLQNEPIDPWYPMTTTMNQFNNNNSNKDAVTFEKLRIIHMNNIHVNAESMAKWVYSCCNLEELSLHAITSDSQFWLERVFQALSSSKAKLKQLNITHDKRSTQLHQQENNNEDNNSINTSPEQDGVFGNDSIYYYNDDENPIYVYLIQSRKHQLKSIELGGKGLITDGILEALTAKSNASTLKHIALQYSAIENKGAMTQEGLHAFAHNLHWVLDELYITEKHQQGDNDDSDSLLTDDILILLSTKVKRLILQGCKKITGKGLETFLQRNSTVHDNNGENNCNHNHLEYLEIVECGAKIDKNTNGIEYARTVLGTDNVRHIPSNQQNESNTTNTVYFAYM</sequence>
<name>A0A8H7RW00_9FUNG</name>
<gene>
    <name evidence="2" type="ORF">INT45_005466</name>
</gene>
<dbReference type="Gene3D" id="3.80.10.10">
    <property type="entry name" value="Ribonuclease Inhibitor"/>
    <property type="match status" value="1"/>
</dbReference>
<dbReference type="AlphaFoldDB" id="A0A8H7RW00"/>
<accession>A0A8H7RW00</accession>
<proteinExistence type="predicted"/>
<dbReference type="SUPFAM" id="SSF52047">
    <property type="entry name" value="RNI-like"/>
    <property type="match status" value="1"/>
</dbReference>
<dbReference type="GO" id="GO:0019005">
    <property type="term" value="C:SCF ubiquitin ligase complex"/>
    <property type="evidence" value="ECO:0007669"/>
    <property type="project" value="TreeGrafter"/>
</dbReference>
<dbReference type="Proteomes" id="UP000646827">
    <property type="component" value="Unassembled WGS sequence"/>
</dbReference>
<dbReference type="PANTHER" id="PTHR13318">
    <property type="entry name" value="PARTNER OF PAIRED, ISOFORM B-RELATED"/>
    <property type="match status" value="1"/>
</dbReference>
<comment type="caution">
    <text evidence="2">The sequence shown here is derived from an EMBL/GenBank/DDBJ whole genome shotgun (WGS) entry which is preliminary data.</text>
</comment>
<dbReference type="OrthoDB" id="550575at2759"/>
<dbReference type="GO" id="GO:0031146">
    <property type="term" value="P:SCF-dependent proteasomal ubiquitin-dependent protein catabolic process"/>
    <property type="evidence" value="ECO:0007669"/>
    <property type="project" value="TreeGrafter"/>
</dbReference>
<protein>
    <submittedName>
        <fullName evidence="2">Uncharacterized protein</fullName>
    </submittedName>
</protein>
<evidence type="ECO:0000256" key="1">
    <source>
        <dbReference type="SAM" id="MobiDB-lite"/>
    </source>
</evidence>
<reference evidence="2 3" key="1">
    <citation type="submission" date="2020-12" db="EMBL/GenBank/DDBJ databases">
        <title>Metabolic potential, ecology and presence of endohyphal bacteria is reflected in genomic diversity of Mucoromycotina.</title>
        <authorList>
            <person name="Muszewska A."/>
            <person name="Okrasinska A."/>
            <person name="Steczkiewicz K."/>
            <person name="Drgas O."/>
            <person name="Orlowska M."/>
            <person name="Perlinska-Lenart U."/>
            <person name="Aleksandrzak-Piekarczyk T."/>
            <person name="Szatraj K."/>
            <person name="Zielenkiewicz U."/>
            <person name="Pilsyk S."/>
            <person name="Malc E."/>
            <person name="Mieczkowski P."/>
            <person name="Kruszewska J.S."/>
            <person name="Biernat P."/>
            <person name="Pawlowska J."/>
        </authorList>
    </citation>
    <scope>NUCLEOTIDE SEQUENCE [LARGE SCALE GENOMIC DNA]</scope>
    <source>
        <strain evidence="2 3">CBS 142.35</strain>
    </source>
</reference>
<dbReference type="InterPro" id="IPR032675">
    <property type="entry name" value="LRR_dom_sf"/>
</dbReference>
<evidence type="ECO:0000313" key="3">
    <source>
        <dbReference type="Proteomes" id="UP000646827"/>
    </source>
</evidence>
<feature type="region of interest" description="Disordered" evidence="1">
    <location>
        <begin position="299"/>
        <end position="325"/>
    </location>
</feature>
<organism evidence="2 3">
    <name type="scientific">Circinella minor</name>
    <dbReference type="NCBI Taxonomy" id="1195481"/>
    <lineage>
        <taxon>Eukaryota</taxon>
        <taxon>Fungi</taxon>
        <taxon>Fungi incertae sedis</taxon>
        <taxon>Mucoromycota</taxon>
        <taxon>Mucoromycotina</taxon>
        <taxon>Mucoromycetes</taxon>
        <taxon>Mucorales</taxon>
        <taxon>Lichtheimiaceae</taxon>
        <taxon>Circinella</taxon>
    </lineage>
</organism>
<dbReference type="EMBL" id="JAEPRB010000209">
    <property type="protein sequence ID" value="KAG2218819.1"/>
    <property type="molecule type" value="Genomic_DNA"/>
</dbReference>
<evidence type="ECO:0000313" key="2">
    <source>
        <dbReference type="EMBL" id="KAG2218819.1"/>
    </source>
</evidence>
<keyword evidence="3" id="KW-1185">Reference proteome</keyword>